<dbReference type="Proteomes" id="UP000199227">
    <property type="component" value="Unassembled WGS sequence"/>
</dbReference>
<gene>
    <name evidence="2" type="ORF">SAMN05216234_104115</name>
</gene>
<evidence type="ECO:0000256" key="1">
    <source>
        <dbReference type="SAM" id="Phobius"/>
    </source>
</evidence>
<organism evidence="2 3">
    <name type="scientific">Hydrogenimonas thermophila</name>
    <dbReference type="NCBI Taxonomy" id="223786"/>
    <lineage>
        <taxon>Bacteria</taxon>
        <taxon>Pseudomonadati</taxon>
        <taxon>Campylobacterota</taxon>
        <taxon>Epsilonproteobacteria</taxon>
        <taxon>Campylobacterales</taxon>
        <taxon>Hydrogenimonadaceae</taxon>
        <taxon>Hydrogenimonas</taxon>
    </lineage>
</organism>
<evidence type="ECO:0000313" key="3">
    <source>
        <dbReference type="Proteomes" id="UP000199227"/>
    </source>
</evidence>
<feature type="transmembrane region" description="Helical" evidence="1">
    <location>
        <begin position="50"/>
        <end position="67"/>
    </location>
</feature>
<accession>A0A1I5M0Y2</accession>
<feature type="transmembrane region" description="Helical" evidence="1">
    <location>
        <begin position="7"/>
        <end position="30"/>
    </location>
</feature>
<keyword evidence="1" id="KW-0472">Membrane</keyword>
<dbReference type="EMBL" id="FOXB01000004">
    <property type="protein sequence ID" value="SFP03057.1"/>
    <property type="molecule type" value="Genomic_DNA"/>
</dbReference>
<sequence>MSKIITLLLFGLLFWLVFDFIFYAGLMVNYIEKYDIPIYFNQFFIESQLWWLWPIGILLYGAVFMVRNSNISKIIFYILSFGLAGLTWIPEYGDLIGKALFAKENVSYQFKTFTIKSSTLMFSSRGLDYVLLPGKKRVIKYPSSYRINK</sequence>
<keyword evidence="3" id="KW-1185">Reference proteome</keyword>
<dbReference type="RefSeq" id="WP_092910890.1">
    <property type="nucleotide sequence ID" value="NZ_CP136592.1"/>
</dbReference>
<reference evidence="2 3" key="1">
    <citation type="submission" date="2016-10" db="EMBL/GenBank/DDBJ databases">
        <authorList>
            <person name="de Groot N.N."/>
        </authorList>
    </citation>
    <scope>NUCLEOTIDE SEQUENCE [LARGE SCALE GENOMIC DNA]</scope>
    <source>
        <strain evidence="2 3">EP1-55-1</strain>
    </source>
</reference>
<dbReference type="STRING" id="223786.SAMN05216234_104115"/>
<keyword evidence="1" id="KW-1133">Transmembrane helix</keyword>
<name>A0A1I5M0Y2_9BACT</name>
<keyword evidence="1" id="KW-0812">Transmembrane</keyword>
<dbReference type="AlphaFoldDB" id="A0A1I5M0Y2"/>
<evidence type="ECO:0000313" key="2">
    <source>
        <dbReference type="EMBL" id="SFP03057.1"/>
    </source>
</evidence>
<proteinExistence type="predicted"/>
<protein>
    <submittedName>
        <fullName evidence="2">Uncharacterized protein</fullName>
    </submittedName>
</protein>
<feature type="transmembrane region" description="Helical" evidence="1">
    <location>
        <begin position="74"/>
        <end position="90"/>
    </location>
</feature>